<dbReference type="InterPro" id="IPR008928">
    <property type="entry name" value="6-hairpin_glycosidase_sf"/>
</dbReference>
<evidence type="ECO:0000256" key="10">
    <source>
        <dbReference type="PIRNR" id="PIRNR016302"/>
    </source>
</evidence>
<feature type="region of interest" description="Disordered" evidence="11">
    <location>
        <begin position="406"/>
        <end position="434"/>
    </location>
</feature>
<evidence type="ECO:0000256" key="7">
    <source>
        <dbReference type="ARBA" id="ARBA00023136"/>
    </source>
</evidence>
<keyword evidence="6 10" id="KW-0378">Hydrolase</keyword>
<evidence type="ECO:0000256" key="9">
    <source>
        <dbReference type="ARBA" id="ARBA00023295"/>
    </source>
</evidence>
<comment type="subcellular location">
    <subcellularLocation>
        <location evidence="2">Endomembrane system</location>
    </subcellularLocation>
</comment>
<accession>A0A6A6BDN4</accession>
<evidence type="ECO:0000256" key="1">
    <source>
        <dbReference type="ARBA" id="ARBA00001452"/>
    </source>
</evidence>
<organism evidence="13 14">
    <name type="scientific">Aplosporella prunicola CBS 121167</name>
    <dbReference type="NCBI Taxonomy" id="1176127"/>
    <lineage>
        <taxon>Eukaryota</taxon>
        <taxon>Fungi</taxon>
        <taxon>Dikarya</taxon>
        <taxon>Ascomycota</taxon>
        <taxon>Pezizomycotina</taxon>
        <taxon>Dothideomycetes</taxon>
        <taxon>Dothideomycetes incertae sedis</taxon>
        <taxon>Botryosphaeriales</taxon>
        <taxon>Aplosporellaceae</taxon>
        <taxon>Aplosporella</taxon>
    </lineage>
</organism>
<sequence>MHFFTFVCPSWLLLVLTVSRHSLLADALYLDLDDKDNITAVASTVAYGLMKYYTGNETGQIPGELPGPYYWWEAGAMWMTMVEYWHLTGDTTYNDVVSQALLFQAGSDKDYMPVNQTKDEGNDDQVFWAFAALAAAEAGFPNPPSSQPQWLALAQAVFNGQTTRWDASTCGGGLRWQIFAFNAGYNYKNTIANGGYFQLAARLARYTGNSTYADWADRMFDWLLHSPLVTISPDGTSYQVNDGSGTLNNCSDADHLQWTYNYGTLIAGSAYMYNYTNGSSVWEKHLQGLLNGADVFFPQQYGGSIMSEFACEGNEDCNYDQPSFKAYLSRWMAVASQLAPFTAANITAKLRASAAGAAQQCSGGDSGQACGRRWYQSTWDGYTGVGEQMSALSVIQSNLIPLTPQQAPLSSGTGGSSAGDPSAGTKNGASNPMVIQPITTNDKVAAAILTASLLIGMLSGTFWMLKVE</sequence>
<dbReference type="Proteomes" id="UP000799438">
    <property type="component" value="Unassembled WGS sequence"/>
</dbReference>
<dbReference type="Pfam" id="PF03663">
    <property type="entry name" value="Glyco_hydro_76"/>
    <property type="match status" value="1"/>
</dbReference>
<keyword evidence="14" id="KW-1185">Reference proteome</keyword>
<proteinExistence type="inferred from homology"/>
<evidence type="ECO:0000313" key="14">
    <source>
        <dbReference type="Proteomes" id="UP000799438"/>
    </source>
</evidence>
<dbReference type="Gene3D" id="1.50.10.20">
    <property type="match status" value="1"/>
</dbReference>
<evidence type="ECO:0000256" key="5">
    <source>
        <dbReference type="ARBA" id="ARBA00022729"/>
    </source>
</evidence>
<dbReference type="GO" id="GO:0016052">
    <property type="term" value="P:carbohydrate catabolic process"/>
    <property type="evidence" value="ECO:0007669"/>
    <property type="project" value="InterPro"/>
</dbReference>
<evidence type="ECO:0000256" key="12">
    <source>
        <dbReference type="SAM" id="SignalP"/>
    </source>
</evidence>
<keyword evidence="9 10" id="KW-0326">Glycosidase</keyword>
<keyword evidence="7" id="KW-0472">Membrane</keyword>
<dbReference type="GO" id="GO:0009272">
    <property type="term" value="P:fungal-type cell wall biogenesis"/>
    <property type="evidence" value="ECO:0007669"/>
    <property type="project" value="TreeGrafter"/>
</dbReference>
<keyword evidence="8" id="KW-0325">Glycoprotein</keyword>
<dbReference type="PIRSF" id="PIRSF016302">
    <property type="entry name" value="Man_a_manosd"/>
    <property type="match status" value="1"/>
</dbReference>
<dbReference type="EC" id="3.2.1.101" evidence="4 10"/>
<name>A0A6A6BDN4_9PEZI</name>
<dbReference type="OrthoDB" id="4187847at2759"/>
<protein>
    <recommendedName>
        <fullName evidence="4 10">Mannan endo-1,6-alpha-mannosidase</fullName>
        <ecNumber evidence="4 10">3.2.1.101</ecNumber>
    </recommendedName>
</protein>
<keyword evidence="5 12" id="KW-0732">Signal</keyword>
<gene>
    <name evidence="13" type="ORF">K452DRAFT_272254</name>
</gene>
<dbReference type="AlphaFoldDB" id="A0A6A6BDN4"/>
<reference evidence="13" key="1">
    <citation type="journal article" date="2020" name="Stud. Mycol.">
        <title>101 Dothideomycetes genomes: a test case for predicting lifestyles and emergence of pathogens.</title>
        <authorList>
            <person name="Haridas S."/>
            <person name="Albert R."/>
            <person name="Binder M."/>
            <person name="Bloem J."/>
            <person name="Labutti K."/>
            <person name="Salamov A."/>
            <person name="Andreopoulos B."/>
            <person name="Baker S."/>
            <person name="Barry K."/>
            <person name="Bills G."/>
            <person name="Bluhm B."/>
            <person name="Cannon C."/>
            <person name="Castanera R."/>
            <person name="Culley D."/>
            <person name="Daum C."/>
            <person name="Ezra D."/>
            <person name="Gonzalez J."/>
            <person name="Henrissat B."/>
            <person name="Kuo A."/>
            <person name="Liang C."/>
            <person name="Lipzen A."/>
            <person name="Lutzoni F."/>
            <person name="Magnuson J."/>
            <person name="Mondo S."/>
            <person name="Nolan M."/>
            <person name="Ohm R."/>
            <person name="Pangilinan J."/>
            <person name="Park H.-J."/>
            <person name="Ramirez L."/>
            <person name="Alfaro M."/>
            <person name="Sun H."/>
            <person name="Tritt A."/>
            <person name="Yoshinaga Y."/>
            <person name="Zwiers L.-H."/>
            <person name="Turgeon B."/>
            <person name="Goodwin S."/>
            <person name="Spatafora J."/>
            <person name="Crous P."/>
            <person name="Grigoriev I."/>
        </authorList>
    </citation>
    <scope>NUCLEOTIDE SEQUENCE</scope>
    <source>
        <strain evidence="13">CBS 121167</strain>
    </source>
</reference>
<dbReference type="FunFam" id="1.50.10.20:FF:000006">
    <property type="entry name" value="Mannan endo-1,6-alpha-mannosidase"/>
    <property type="match status" value="1"/>
</dbReference>
<dbReference type="GeneID" id="54296575"/>
<feature type="signal peptide" evidence="12">
    <location>
        <begin position="1"/>
        <end position="27"/>
    </location>
</feature>
<evidence type="ECO:0000256" key="4">
    <source>
        <dbReference type="ARBA" id="ARBA00012350"/>
    </source>
</evidence>
<feature type="chain" id="PRO_5025451656" description="Mannan endo-1,6-alpha-mannosidase" evidence="12">
    <location>
        <begin position="28"/>
        <end position="468"/>
    </location>
</feature>
<evidence type="ECO:0000256" key="2">
    <source>
        <dbReference type="ARBA" id="ARBA00004308"/>
    </source>
</evidence>
<dbReference type="GO" id="GO:0012505">
    <property type="term" value="C:endomembrane system"/>
    <property type="evidence" value="ECO:0007669"/>
    <property type="project" value="UniProtKB-SubCell"/>
</dbReference>
<evidence type="ECO:0000256" key="8">
    <source>
        <dbReference type="ARBA" id="ARBA00023180"/>
    </source>
</evidence>
<dbReference type="InterPro" id="IPR005198">
    <property type="entry name" value="Glyco_hydro_76"/>
</dbReference>
<comment type="catalytic activity">
    <reaction evidence="1 10">
        <text>Random hydrolysis of (1-&gt;6)-alpha-D-mannosidic linkages in unbranched (1-&gt;6)-mannans.</text>
        <dbReference type="EC" id="3.2.1.101"/>
    </reaction>
</comment>
<evidence type="ECO:0000313" key="13">
    <source>
        <dbReference type="EMBL" id="KAF2141405.1"/>
    </source>
</evidence>
<dbReference type="EMBL" id="ML995487">
    <property type="protein sequence ID" value="KAF2141405.1"/>
    <property type="molecule type" value="Genomic_DNA"/>
</dbReference>
<dbReference type="PANTHER" id="PTHR12145">
    <property type="entry name" value="MANNAN ENDO-1,6-ALPHA-MANNOSIDASE DCW1"/>
    <property type="match status" value="1"/>
</dbReference>
<dbReference type="InterPro" id="IPR014480">
    <property type="entry name" value="Mannan-1_6-alpha_mannosidase"/>
</dbReference>
<evidence type="ECO:0000256" key="11">
    <source>
        <dbReference type="SAM" id="MobiDB-lite"/>
    </source>
</evidence>
<evidence type="ECO:0000256" key="3">
    <source>
        <dbReference type="ARBA" id="ARBA00009699"/>
    </source>
</evidence>
<evidence type="ECO:0000256" key="6">
    <source>
        <dbReference type="ARBA" id="ARBA00022801"/>
    </source>
</evidence>
<dbReference type="SUPFAM" id="SSF48208">
    <property type="entry name" value="Six-hairpin glycosidases"/>
    <property type="match status" value="1"/>
</dbReference>
<dbReference type="GO" id="GO:0008496">
    <property type="term" value="F:mannan endo-1,6-alpha-mannosidase activity"/>
    <property type="evidence" value="ECO:0007669"/>
    <property type="project" value="UniProtKB-UniRule"/>
</dbReference>
<dbReference type="PANTHER" id="PTHR12145:SF36">
    <property type="entry name" value="MANNAN ENDO-1,6-ALPHA-MANNOSIDASE DCW1"/>
    <property type="match status" value="1"/>
</dbReference>
<dbReference type="RefSeq" id="XP_033397118.1">
    <property type="nucleotide sequence ID" value="XM_033539079.1"/>
</dbReference>
<comment type="similarity">
    <text evidence="3 10">Belongs to the glycosyl hydrolase 76 family.</text>
</comment>